<keyword evidence="6" id="KW-1185">Reference proteome</keyword>
<proteinExistence type="predicted"/>
<organism evidence="5 6">
    <name type="scientific">Acaromyces ingoldii</name>
    <dbReference type="NCBI Taxonomy" id="215250"/>
    <lineage>
        <taxon>Eukaryota</taxon>
        <taxon>Fungi</taxon>
        <taxon>Dikarya</taxon>
        <taxon>Basidiomycota</taxon>
        <taxon>Ustilaginomycotina</taxon>
        <taxon>Exobasidiomycetes</taxon>
        <taxon>Exobasidiales</taxon>
        <taxon>Cryptobasidiaceae</taxon>
        <taxon>Acaromyces</taxon>
    </lineage>
</organism>
<dbReference type="Proteomes" id="UP000245768">
    <property type="component" value="Unassembled WGS sequence"/>
</dbReference>
<dbReference type="STRING" id="215250.A0A316YLE5"/>
<feature type="compositionally biased region" description="Acidic residues" evidence="2">
    <location>
        <begin position="537"/>
        <end position="556"/>
    </location>
</feature>
<feature type="region of interest" description="Disordered" evidence="2">
    <location>
        <begin position="278"/>
        <end position="325"/>
    </location>
</feature>
<evidence type="ECO:0000313" key="6">
    <source>
        <dbReference type="Proteomes" id="UP000245768"/>
    </source>
</evidence>
<dbReference type="PROSITE" id="PS50888">
    <property type="entry name" value="BHLH"/>
    <property type="match status" value="1"/>
</dbReference>
<feature type="region of interest" description="Disordered" evidence="2">
    <location>
        <begin position="382"/>
        <end position="411"/>
    </location>
</feature>
<feature type="compositionally biased region" description="Polar residues" evidence="2">
    <location>
        <begin position="395"/>
        <end position="404"/>
    </location>
</feature>
<feature type="region of interest" description="Disordered" evidence="2">
    <location>
        <begin position="1136"/>
        <end position="1162"/>
    </location>
</feature>
<dbReference type="InterPro" id="IPR036638">
    <property type="entry name" value="HLH_DNA-bd_sf"/>
</dbReference>
<dbReference type="PANTHER" id="PTHR47336">
    <property type="entry name" value="TRANSCRIPTION FACTOR HMS1-RELATED"/>
    <property type="match status" value="1"/>
</dbReference>
<feature type="compositionally biased region" description="Polar residues" evidence="2">
    <location>
        <begin position="126"/>
        <end position="148"/>
    </location>
</feature>
<dbReference type="InParanoid" id="A0A316YLE5"/>
<feature type="transmembrane region" description="Helical" evidence="3">
    <location>
        <begin position="735"/>
        <end position="756"/>
    </location>
</feature>
<feature type="domain" description="BHLH" evidence="4">
    <location>
        <begin position="406"/>
        <end position="484"/>
    </location>
</feature>
<dbReference type="InterPro" id="IPR052099">
    <property type="entry name" value="Regulatory_TF_Diverse"/>
</dbReference>
<protein>
    <recommendedName>
        <fullName evidence="4">BHLH domain-containing protein</fullName>
    </recommendedName>
</protein>
<dbReference type="OrthoDB" id="2133190at2759"/>
<keyword evidence="1" id="KW-0175">Coiled coil</keyword>
<evidence type="ECO:0000256" key="2">
    <source>
        <dbReference type="SAM" id="MobiDB-lite"/>
    </source>
</evidence>
<feature type="coiled-coil region" evidence="1">
    <location>
        <begin position="225"/>
        <end position="257"/>
    </location>
</feature>
<dbReference type="InterPro" id="IPR011598">
    <property type="entry name" value="bHLH_dom"/>
</dbReference>
<name>A0A316YLE5_9BASI</name>
<feature type="compositionally biased region" description="Low complexity" evidence="2">
    <location>
        <begin position="1136"/>
        <end position="1158"/>
    </location>
</feature>
<feature type="region of interest" description="Disordered" evidence="2">
    <location>
        <begin position="525"/>
        <end position="569"/>
    </location>
</feature>
<dbReference type="SUPFAM" id="SSF47459">
    <property type="entry name" value="HLH, helix-loop-helix DNA-binding domain"/>
    <property type="match status" value="1"/>
</dbReference>
<dbReference type="GeneID" id="37043450"/>
<dbReference type="EMBL" id="KZ819636">
    <property type="protein sequence ID" value="PWN90012.1"/>
    <property type="molecule type" value="Genomic_DNA"/>
</dbReference>
<feature type="compositionally biased region" description="Low complexity" evidence="2">
    <location>
        <begin position="302"/>
        <end position="319"/>
    </location>
</feature>
<dbReference type="GO" id="GO:0046983">
    <property type="term" value="F:protein dimerization activity"/>
    <property type="evidence" value="ECO:0007669"/>
    <property type="project" value="InterPro"/>
</dbReference>
<dbReference type="PANTHER" id="PTHR47336:SF2">
    <property type="entry name" value="TRANSCRIPTION FACTOR HMS1-RELATED"/>
    <property type="match status" value="1"/>
</dbReference>
<feature type="region of interest" description="Disordered" evidence="2">
    <location>
        <begin position="95"/>
        <end position="114"/>
    </location>
</feature>
<feature type="region of interest" description="Disordered" evidence="2">
    <location>
        <begin position="123"/>
        <end position="156"/>
    </location>
</feature>
<keyword evidence="3" id="KW-1133">Transmembrane helix</keyword>
<dbReference type="AlphaFoldDB" id="A0A316YLE5"/>
<evidence type="ECO:0000256" key="1">
    <source>
        <dbReference type="SAM" id="Coils"/>
    </source>
</evidence>
<evidence type="ECO:0000256" key="3">
    <source>
        <dbReference type="SAM" id="Phobius"/>
    </source>
</evidence>
<keyword evidence="3" id="KW-0812">Transmembrane</keyword>
<dbReference type="Gene3D" id="4.10.280.10">
    <property type="entry name" value="Helix-loop-helix DNA-binding domain"/>
    <property type="match status" value="1"/>
</dbReference>
<accession>A0A316YLE5</accession>
<sequence>MMASSSISPPGSQSQEDSLLHHNNLSARQMLAAQQHFGMALQQQQQQKDAMAAAAAGGAWSDDQEVMLRNLLANSIDHTAYPVAMMGGASGVHLNTSNNNHDEARYNSVSPAASSSGLQSLHDFIHSSSGFPTPPESDTSGYHSSDANSPERRGHGLSFDFASIMAAGGGNGQQTSLDPSQLSFDFDQAIQSALSASHSGTGFSSAPPSAGLDPSLVASTQQYPYASMQQQQQQQQQQQMQQQQQQQQQQMQQMQMQQQHTYMPPQMAVLDTRKRSAEELAVRQTGQSVVDPSRATKKTKRPSSSSSPPPKQQQQTTQEPKMESSAAAYLTPSFIPRMEVGSNATARAAVERLKAKRKAESDGRIKQEQEAAARLDAATANGTGRKASVKGGFESTANATPAQKQQKKVAHNAIERRYRNNINDRITALRNAVPALRELRPKKPGGSRKGKAAQEQDLVDGVPAATKLNKATILGKATDYIRYLKGRETRLVSEVAGLRELVRSLEGGEELLELWEGEMEKVVAEQEAQTKASFGDDSFDMGDDEDEDEDDDEEEESSKTSPSSSSSSSRYMMGVFMGVSVFGGGVELASEHVASSASEHAHNVVRHTGGRVLGASHQLLKRGMAATRLNVGTSFEEPHHYDHLPSHLLAVEVARALALIAGLVFIFWPLISPMIFGRIRKAKKPRRTVVEENEADIAIDDRRRKAMLTALARSKPDAREMDATMRIFVGAPSRAICGAAALGIFVVGESMIKLGLSERKVFASPAREAEDSAVWCRLLEVETSLGPLAQGSLLARLHTLLKVATLPNLGSSTEGSLLNLARIHGTMAIAMVRAAGGHSLVMPIAEARWEMARRCRLLSNDDDEEDEQRATSEIAQASERWLDGVLELPFAEALAMCPSPTEVVGAFAPNVDAAHRASLISPMLSIAATQQSEQLASIWTTLLGSLVRGTCPTDTLRDGPSASDFIKHHSSFKVRLDVVEDDATIRDGLTAQIARLTARAPPLTRSRALAFTTFATWALLLGKTGLARQTALTLLPMIDESAAARSLVKLVLAGNAEVDGLVDIEAKDDVDALAASTLGWIRFLRLFTLSMSADAGEASRVSIVETSLSIRRFLASARPRLTEEVRIAATHRDSLDSTTSSISSSSTPSASATPSILSDSTSTATPTFDVAAPASAVYELEESIDTLTDILAVLCRRASLFGVTKKGAVDWKTDDEGSDSGVEWAI</sequence>
<reference evidence="5 6" key="1">
    <citation type="journal article" date="2018" name="Mol. Biol. Evol.">
        <title>Broad Genomic Sampling Reveals a Smut Pathogenic Ancestry of the Fungal Clade Ustilaginomycotina.</title>
        <authorList>
            <person name="Kijpornyongpan T."/>
            <person name="Mondo S.J."/>
            <person name="Barry K."/>
            <person name="Sandor L."/>
            <person name="Lee J."/>
            <person name="Lipzen A."/>
            <person name="Pangilinan J."/>
            <person name="LaButti K."/>
            <person name="Hainaut M."/>
            <person name="Henrissat B."/>
            <person name="Grigoriev I.V."/>
            <person name="Spatafora J.W."/>
            <person name="Aime M.C."/>
        </authorList>
    </citation>
    <scope>NUCLEOTIDE SEQUENCE [LARGE SCALE GENOMIC DNA]</scope>
    <source>
        <strain evidence="5 6">MCA 4198</strain>
    </source>
</reference>
<evidence type="ECO:0000259" key="4">
    <source>
        <dbReference type="PROSITE" id="PS50888"/>
    </source>
</evidence>
<feature type="compositionally biased region" description="Low complexity" evidence="2">
    <location>
        <begin position="559"/>
        <end position="569"/>
    </location>
</feature>
<dbReference type="Pfam" id="PF00010">
    <property type="entry name" value="HLH"/>
    <property type="match status" value="1"/>
</dbReference>
<dbReference type="SMART" id="SM00353">
    <property type="entry name" value="HLH"/>
    <property type="match status" value="1"/>
</dbReference>
<evidence type="ECO:0000313" key="5">
    <source>
        <dbReference type="EMBL" id="PWN90012.1"/>
    </source>
</evidence>
<dbReference type="RefSeq" id="XP_025377210.1">
    <property type="nucleotide sequence ID" value="XM_025521534.1"/>
</dbReference>
<keyword evidence="3" id="KW-0472">Membrane</keyword>
<gene>
    <name evidence="5" type="ORF">FA10DRAFT_266531</name>
</gene>
<feature type="transmembrane region" description="Helical" evidence="3">
    <location>
        <begin position="656"/>
        <end position="677"/>
    </location>
</feature>